<gene>
    <name evidence="2" type="ORF">CYY_000831</name>
</gene>
<dbReference type="EMBL" id="AJWJ01000017">
    <property type="protein sequence ID" value="KAF2077869.1"/>
    <property type="molecule type" value="Genomic_DNA"/>
</dbReference>
<dbReference type="Proteomes" id="UP000695562">
    <property type="component" value="Unassembled WGS sequence"/>
</dbReference>
<evidence type="ECO:0000313" key="3">
    <source>
        <dbReference type="Proteomes" id="UP000695562"/>
    </source>
</evidence>
<evidence type="ECO:0000313" key="2">
    <source>
        <dbReference type="EMBL" id="KAF2077869.1"/>
    </source>
</evidence>
<organism evidence="2 3">
    <name type="scientific">Polysphondylium violaceum</name>
    <dbReference type="NCBI Taxonomy" id="133409"/>
    <lineage>
        <taxon>Eukaryota</taxon>
        <taxon>Amoebozoa</taxon>
        <taxon>Evosea</taxon>
        <taxon>Eumycetozoa</taxon>
        <taxon>Dictyostelia</taxon>
        <taxon>Dictyosteliales</taxon>
        <taxon>Dictyosteliaceae</taxon>
        <taxon>Polysphondylium</taxon>
    </lineage>
</organism>
<evidence type="ECO:0000256" key="1">
    <source>
        <dbReference type="SAM" id="Phobius"/>
    </source>
</evidence>
<keyword evidence="1" id="KW-0812">Transmembrane</keyword>
<sequence>MSPQPQPSLDMSNDQIRSSNVFNRSSRLKSIPWLPIWSIMMNAIIFSITLILLCLFWNSQCNLSITFSVIYLIFFLGNLFFGFYYHFRFTKGIPTSERKRNIIFGNFIVFIAASVALFILTEFIKEGDSCPRKVDFKNLIRSCGIIDLIYLGGLLFFLIVNICSLSNLDRKQRKSQERELKNSVNLKKPNDNVHNIHEYAGTSSA</sequence>
<feature type="transmembrane region" description="Helical" evidence="1">
    <location>
        <begin position="34"/>
        <end position="58"/>
    </location>
</feature>
<proteinExistence type="predicted"/>
<feature type="transmembrane region" description="Helical" evidence="1">
    <location>
        <begin position="64"/>
        <end position="84"/>
    </location>
</feature>
<comment type="caution">
    <text evidence="2">The sequence shown here is derived from an EMBL/GenBank/DDBJ whole genome shotgun (WGS) entry which is preliminary data.</text>
</comment>
<feature type="transmembrane region" description="Helical" evidence="1">
    <location>
        <begin position="144"/>
        <end position="168"/>
    </location>
</feature>
<reference evidence="2" key="1">
    <citation type="submission" date="2020-01" db="EMBL/GenBank/DDBJ databases">
        <title>Development of genomics and gene disruption for Polysphondylium violaceum indicates a role for the polyketide synthase stlB in stalk morphogenesis.</title>
        <authorList>
            <person name="Narita B."/>
            <person name="Kawabe Y."/>
            <person name="Kin K."/>
            <person name="Saito T."/>
            <person name="Gibbs R."/>
            <person name="Kuspa A."/>
            <person name="Muzny D."/>
            <person name="Queller D."/>
            <person name="Richards S."/>
            <person name="Strassman J."/>
            <person name="Sucgang R."/>
            <person name="Worley K."/>
            <person name="Schaap P."/>
        </authorList>
    </citation>
    <scope>NUCLEOTIDE SEQUENCE</scope>
    <source>
        <strain evidence="2">QSvi11</strain>
    </source>
</reference>
<keyword evidence="3" id="KW-1185">Reference proteome</keyword>
<protein>
    <submittedName>
        <fullName evidence="2">Uncharacterized protein</fullName>
    </submittedName>
</protein>
<name>A0A8J4Q2X3_9MYCE</name>
<dbReference type="AlphaFoldDB" id="A0A8J4Q2X3"/>
<feature type="transmembrane region" description="Helical" evidence="1">
    <location>
        <begin position="104"/>
        <end position="124"/>
    </location>
</feature>
<accession>A0A8J4Q2X3</accession>
<keyword evidence="1" id="KW-0472">Membrane</keyword>
<keyword evidence="1" id="KW-1133">Transmembrane helix</keyword>